<keyword evidence="2" id="KW-0863">Zinc-finger</keyword>
<dbReference type="InterPro" id="IPR013083">
    <property type="entry name" value="Znf_RING/FYVE/PHD"/>
</dbReference>
<feature type="zinc finger region" description="C3H1-type" evidence="2">
    <location>
        <begin position="181"/>
        <end position="208"/>
    </location>
</feature>
<dbReference type="InterPro" id="IPR039515">
    <property type="entry name" value="NOT4_mRING-HC-C4C4"/>
</dbReference>
<dbReference type="EMBL" id="HBIB01036356">
    <property type="protein sequence ID" value="CAE0261320.1"/>
    <property type="molecule type" value="Transcribed_RNA"/>
</dbReference>
<feature type="compositionally biased region" description="Low complexity" evidence="3">
    <location>
        <begin position="860"/>
        <end position="880"/>
    </location>
</feature>
<dbReference type="Pfam" id="PF14570">
    <property type="entry name" value="zf-RING_4"/>
    <property type="match status" value="1"/>
</dbReference>
<feature type="domain" description="C3H1-type" evidence="6">
    <location>
        <begin position="181"/>
        <end position="208"/>
    </location>
</feature>
<feature type="region of interest" description="Disordered" evidence="3">
    <location>
        <begin position="747"/>
        <end position="801"/>
    </location>
</feature>
<keyword evidence="2" id="KW-0479">Metal-binding</keyword>
<dbReference type="PROSITE" id="PS50103">
    <property type="entry name" value="ZF_C3H1"/>
    <property type="match status" value="1"/>
</dbReference>
<protein>
    <recommendedName>
        <fullName evidence="8">CCR4-NOT transcription complex subunit 4</fullName>
    </recommendedName>
</protein>
<sequence>MAEGDCPLCLDPMDETDISIFPCPCGYQVCLYCLDKLKSESNRCPACRSEYDEDKFVYKDTTEKGGRGEDSDGFVRRERSVGVISSKVGNFDRKRLEKVRVLQKNLVYVIGIPLAVGREDILRRFEYFGQYGKILKIVINKHSVYNQAGAYITFEKDEEAFAAKVAVDGFRYDGKVLKASFGTTKYCLHFLSGRKCPNGDCMYLHEFREQDQSFTKEEIVQSKHNMGEPTTDEAQDIFRKLSARPDLAPKPQEKSIFPPVGTYSSGPPGVSQRGYDSQHVGRVPPPTTLADSIVYSNKREVIRTGKGVRGRPVVTVSSQAPHPKGNPLPLGNFVTVSAKTGPRGNAHDKSRDARQVASRPSSLDFRDENGPTPAEAAGLQRTASSSARVAASVGRVDDARAQRVVKTPVKKSPPLPPQKEQPRAVSASTSTKPKVTESAAEKKEKPVPPPEIKPPEALEPRSGSPNDWAPDSWEDLAKDPKFALDSPWDHRDVRTPEKDPWEADPWVDSSAEKGSVGGTNVDKSLLERLTQSGHTASMPSATTDHQVDALGEQTVINTISVAWEGMDAKDRQEISRGLGEHNDPAILKVGSGRDNMPKQSGEQGENGDEWRNKLQQIVPNVRFKEISDSGLRVKKEEPKMGQEMGGQGAQQHLSQSDHLYASFANGYPGWGQMGHSDRQQGGESRQEQGVASVAAFWGGAASEPSKYDPFAAAPKSSASDGVFQDSAIVNAQPRMALPPQQGYIGGIGGWGMGTGGGGSGSGERKGDGAQSQNENRSFDPFGGAYPPWGGKASGAQQDAGAMMGTGWGNMFAGGMQQDRGGQQMVPPTQQHGGVNDPFSGYPGRYPGGGERMMSQPPPGYQGYYRQPHQGPQQGPPHSQF</sequence>
<dbReference type="PANTHER" id="PTHR12603:SF0">
    <property type="entry name" value="CCR4-NOT TRANSCRIPTION COMPLEX SUBUNIT 4"/>
    <property type="match status" value="1"/>
</dbReference>
<dbReference type="SUPFAM" id="SSF57850">
    <property type="entry name" value="RING/U-box"/>
    <property type="match status" value="1"/>
</dbReference>
<feature type="domain" description="RING-type" evidence="4">
    <location>
        <begin position="6"/>
        <end position="48"/>
    </location>
</feature>
<dbReference type="GO" id="GO:0008270">
    <property type="term" value="F:zinc ion binding"/>
    <property type="evidence" value="ECO:0007669"/>
    <property type="project" value="UniProtKB-KW"/>
</dbReference>
<dbReference type="InterPro" id="IPR039780">
    <property type="entry name" value="Mot2"/>
</dbReference>
<dbReference type="Pfam" id="PF00076">
    <property type="entry name" value="RRM_1"/>
    <property type="match status" value="1"/>
</dbReference>
<keyword evidence="2" id="KW-0862">Zinc</keyword>
<feature type="region of interest" description="Disordered" evidence="3">
    <location>
        <begin position="814"/>
        <end position="880"/>
    </location>
</feature>
<evidence type="ECO:0000259" key="4">
    <source>
        <dbReference type="PROSITE" id="PS50089"/>
    </source>
</evidence>
<gene>
    <name evidence="7" type="ORF">PBIL07802_LOCUS23610</name>
</gene>
<accession>A0A7S3GC34</accession>
<feature type="compositionally biased region" description="Basic and acidic residues" evidence="3">
    <location>
        <begin position="475"/>
        <end position="501"/>
    </location>
</feature>
<feature type="compositionally biased region" description="Basic and acidic residues" evidence="3">
    <location>
        <begin position="345"/>
        <end position="354"/>
    </location>
</feature>
<organism evidence="7">
    <name type="scientific">Palpitomonas bilix</name>
    <dbReference type="NCBI Taxonomy" id="652834"/>
    <lineage>
        <taxon>Eukaryota</taxon>
        <taxon>Eukaryota incertae sedis</taxon>
    </lineage>
</organism>
<evidence type="ECO:0000313" key="7">
    <source>
        <dbReference type="EMBL" id="CAE0261320.1"/>
    </source>
</evidence>
<feature type="compositionally biased region" description="Gly residues" evidence="3">
    <location>
        <begin position="747"/>
        <end position="761"/>
    </location>
</feature>
<dbReference type="InterPro" id="IPR034261">
    <property type="entry name" value="CNOT4_RRM"/>
</dbReference>
<feature type="compositionally biased region" description="Low complexity" evidence="3">
    <location>
        <begin position="383"/>
        <end position="394"/>
    </location>
</feature>
<name>A0A7S3GC34_9EUKA</name>
<dbReference type="CDD" id="cd16618">
    <property type="entry name" value="mRING-HC-C4C4_CNOT4"/>
    <property type="match status" value="1"/>
</dbReference>
<dbReference type="SMART" id="SM00360">
    <property type="entry name" value="RRM"/>
    <property type="match status" value="1"/>
</dbReference>
<dbReference type="PANTHER" id="PTHR12603">
    <property type="entry name" value="CCR4-NOT TRANSCRIPTION COMPLEX RELATED"/>
    <property type="match status" value="1"/>
</dbReference>
<evidence type="ECO:0000256" key="3">
    <source>
        <dbReference type="SAM" id="MobiDB-lite"/>
    </source>
</evidence>
<dbReference type="InterPro" id="IPR000504">
    <property type="entry name" value="RRM_dom"/>
</dbReference>
<dbReference type="PROSITE" id="PS50089">
    <property type="entry name" value="ZF_RING_2"/>
    <property type="match status" value="1"/>
</dbReference>
<dbReference type="InterPro" id="IPR001841">
    <property type="entry name" value="Znf_RING"/>
</dbReference>
<dbReference type="PROSITE" id="PS50102">
    <property type="entry name" value="RRM"/>
    <property type="match status" value="1"/>
</dbReference>
<reference evidence="7" key="1">
    <citation type="submission" date="2021-01" db="EMBL/GenBank/DDBJ databases">
        <authorList>
            <person name="Corre E."/>
            <person name="Pelletier E."/>
            <person name="Niang G."/>
            <person name="Scheremetjew M."/>
            <person name="Finn R."/>
            <person name="Kale V."/>
            <person name="Holt S."/>
            <person name="Cochrane G."/>
            <person name="Meng A."/>
            <person name="Brown T."/>
            <person name="Cohen L."/>
        </authorList>
    </citation>
    <scope>NUCLEOTIDE SEQUENCE</scope>
    <source>
        <strain evidence="7">NIES-2562</strain>
    </source>
</reference>
<evidence type="ECO:0000259" key="6">
    <source>
        <dbReference type="PROSITE" id="PS50103"/>
    </source>
</evidence>
<dbReference type="Gene3D" id="3.30.40.10">
    <property type="entry name" value="Zinc/RING finger domain, C3HC4 (zinc finger)"/>
    <property type="match status" value="1"/>
</dbReference>
<feature type="domain" description="RRM" evidence="5">
    <location>
        <begin position="105"/>
        <end position="184"/>
    </location>
</feature>
<dbReference type="GO" id="GO:0016567">
    <property type="term" value="P:protein ubiquitination"/>
    <property type="evidence" value="ECO:0007669"/>
    <property type="project" value="TreeGrafter"/>
</dbReference>
<dbReference type="CDD" id="cd12438">
    <property type="entry name" value="RRM_CNOT4"/>
    <property type="match status" value="1"/>
</dbReference>
<dbReference type="InterPro" id="IPR003954">
    <property type="entry name" value="RRM_euk-type"/>
</dbReference>
<keyword evidence="1" id="KW-0694">RNA-binding</keyword>
<feature type="region of interest" description="Disordered" evidence="3">
    <location>
        <begin position="582"/>
        <end position="610"/>
    </location>
</feature>
<dbReference type="GO" id="GO:0030014">
    <property type="term" value="C:CCR4-NOT complex"/>
    <property type="evidence" value="ECO:0007669"/>
    <property type="project" value="InterPro"/>
</dbReference>
<dbReference type="SUPFAM" id="SSF54928">
    <property type="entry name" value="RNA-binding domain, RBD"/>
    <property type="match status" value="1"/>
</dbReference>
<dbReference type="GO" id="GO:0003723">
    <property type="term" value="F:RNA binding"/>
    <property type="evidence" value="ECO:0007669"/>
    <property type="project" value="UniProtKB-UniRule"/>
</dbReference>
<dbReference type="SMART" id="SM00361">
    <property type="entry name" value="RRM_1"/>
    <property type="match status" value="1"/>
</dbReference>
<dbReference type="AlphaFoldDB" id="A0A7S3GC34"/>
<proteinExistence type="predicted"/>
<evidence type="ECO:0000256" key="1">
    <source>
        <dbReference type="PROSITE-ProRule" id="PRU00176"/>
    </source>
</evidence>
<dbReference type="InterPro" id="IPR012677">
    <property type="entry name" value="Nucleotide-bd_a/b_plait_sf"/>
</dbReference>
<evidence type="ECO:0000256" key="2">
    <source>
        <dbReference type="PROSITE-ProRule" id="PRU00723"/>
    </source>
</evidence>
<evidence type="ECO:0000259" key="5">
    <source>
        <dbReference type="PROSITE" id="PS50102"/>
    </source>
</evidence>
<dbReference type="InterPro" id="IPR035979">
    <property type="entry name" value="RBD_domain_sf"/>
</dbReference>
<evidence type="ECO:0008006" key="8">
    <source>
        <dbReference type="Google" id="ProtNLM"/>
    </source>
</evidence>
<dbReference type="GO" id="GO:0004842">
    <property type="term" value="F:ubiquitin-protein transferase activity"/>
    <property type="evidence" value="ECO:0007669"/>
    <property type="project" value="InterPro"/>
</dbReference>
<dbReference type="InterPro" id="IPR000571">
    <property type="entry name" value="Znf_CCCH"/>
</dbReference>
<feature type="region of interest" description="Disordered" evidence="3">
    <location>
        <begin position="248"/>
        <end position="519"/>
    </location>
</feature>
<dbReference type="Gene3D" id="3.30.70.330">
    <property type="match status" value="1"/>
</dbReference>
<feature type="compositionally biased region" description="Low complexity" evidence="3">
    <location>
        <begin position="814"/>
        <end position="824"/>
    </location>
</feature>